<dbReference type="OrthoDB" id="2507389at2759"/>
<comment type="caution">
    <text evidence="1">The sequence shown here is derived from an EMBL/GenBank/DDBJ whole genome shotgun (WGS) entry which is preliminary data.</text>
</comment>
<dbReference type="Gene3D" id="3.30.420.10">
    <property type="entry name" value="Ribonuclease H-like superfamily/Ribonuclease H"/>
    <property type="match status" value="1"/>
</dbReference>
<evidence type="ECO:0000313" key="2">
    <source>
        <dbReference type="Proteomes" id="UP000886653"/>
    </source>
</evidence>
<dbReference type="AlphaFoldDB" id="A0A9P6NGJ7"/>
<dbReference type="GO" id="GO:0003676">
    <property type="term" value="F:nucleic acid binding"/>
    <property type="evidence" value="ECO:0007669"/>
    <property type="project" value="InterPro"/>
</dbReference>
<evidence type="ECO:0008006" key="3">
    <source>
        <dbReference type="Google" id="ProtNLM"/>
    </source>
</evidence>
<dbReference type="SUPFAM" id="SSF53098">
    <property type="entry name" value="Ribonuclease H-like"/>
    <property type="match status" value="1"/>
</dbReference>
<name>A0A9P6NGJ7_9BASI</name>
<dbReference type="InterPro" id="IPR036397">
    <property type="entry name" value="RNaseH_sf"/>
</dbReference>
<protein>
    <recommendedName>
        <fullName evidence="3">RNase H type-1 domain-containing protein</fullName>
    </recommendedName>
</protein>
<organism evidence="1 2">
    <name type="scientific">Cronartium quercuum f. sp. fusiforme G11</name>
    <dbReference type="NCBI Taxonomy" id="708437"/>
    <lineage>
        <taxon>Eukaryota</taxon>
        <taxon>Fungi</taxon>
        <taxon>Dikarya</taxon>
        <taxon>Basidiomycota</taxon>
        <taxon>Pucciniomycotina</taxon>
        <taxon>Pucciniomycetes</taxon>
        <taxon>Pucciniales</taxon>
        <taxon>Coleosporiaceae</taxon>
        <taxon>Cronartium</taxon>
    </lineage>
</organism>
<evidence type="ECO:0000313" key="1">
    <source>
        <dbReference type="EMBL" id="KAG0146535.1"/>
    </source>
</evidence>
<keyword evidence="2" id="KW-1185">Reference proteome</keyword>
<dbReference type="CDD" id="cd09276">
    <property type="entry name" value="Rnase_HI_RT_non_LTR"/>
    <property type="match status" value="1"/>
</dbReference>
<dbReference type="InterPro" id="IPR012337">
    <property type="entry name" value="RNaseH-like_sf"/>
</dbReference>
<dbReference type="Proteomes" id="UP000886653">
    <property type="component" value="Unassembled WGS sequence"/>
</dbReference>
<dbReference type="EMBL" id="MU167259">
    <property type="protein sequence ID" value="KAG0146535.1"/>
    <property type="molecule type" value="Genomic_DNA"/>
</dbReference>
<sequence>MLYGSIVRFLNDTYKGSVKMWKTIQNVAFWLILGAFHELLKRELNVNPPSHKSPIHLLLQKNFLDTLYPRQYEVVKPSPCPPWTRQAGVIHNLELKWEEAIEKVTSQIEEEKLKGTMLLSTDGSAIPQVGCVAAVVSDTMIRQGSLGRADELSNFEAEIMGLSMALNQTSNSLVTDPFTFEGVSIFCDNQSAIQLVNNPPRSIFFWTPGHESIELSELADKAAREAAEEQDEPLILNSSLGSLLQRIRAHFHIRQYRFDPGRAQFKISPKKIVDALSFLEKWQRGRNIPTTIQSQPAQYESA</sequence>
<proteinExistence type="predicted"/>
<gene>
    <name evidence="1" type="ORF">CROQUDRAFT_92501</name>
</gene>
<accession>A0A9P6NGJ7</accession>
<reference evidence="1" key="1">
    <citation type="submission" date="2013-11" db="EMBL/GenBank/DDBJ databases">
        <title>Genome sequence of the fusiform rust pathogen reveals effectors for host alternation and coevolution with pine.</title>
        <authorList>
            <consortium name="DOE Joint Genome Institute"/>
            <person name="Smith K."/>
            <person name="Pendleton A."/>
            <person name="Kubisiak T."/>
            <person name="Anderson C."/>
            <person name="Salamov A."/>
            <person name="Aerts A."/>
            <person name="Riley R."/>
            <person name="Clum A."/>
            <person name="Lindquist E."/>
            <person name="Ence D."/>
            <person name="Campbell M."/>
            <person name="Kronenberg Z."/>
            <person name="Feau N."/>
            <person name="Dhillon B."/>
            <person name="Hamelin R."/>
            <person name="Burleigh J."/>
            <person name="Smith J."/>
            <person name="Yandell M."/>
            <person name="Nelson C."/>
            <person name="Grigoriev I."/>
            <person name="Davis J."/>
        </authorList>
    </citation>
    <scope>NUCLEOTIDE SEQUENCE</scope>
    <source>
        <strain evidence="1">G11</strain>
    </source>
</reference>